<keyword evidence="2" id="KW-0843">Virulence</keyword>
<evidence type="ECO:0000256" key="2">
    <source>
        <dbReference type="ARBA" id="ARBA00023026"/>
    </source>
</evidence>
<name>A0AAD4GTI6_ASPNN</name>
<evidence type="ECO:0000256" key="3">
    <source>
        <dbReference type="SAM" id="MobiDB-lite"/>
    </source>
</evidence>
<dbReference type="SUPFAM" id="SSF54106">
    <property type="entry name" value="LysM domain"/>
    <property type="match status" value="1"/>
</dbReference>
<dbReference type="InterPro" id="IPR052210">
    <property type="entry name" value="LysM1-like"/>
</dbReference>
<dbReference type="AlphaFoldDB" id="A0AAD4GTI6"/>
<reference evidence="6" key="1">
    <citation type="journal article" date="2019" name="Beilstein J. Org. Chem.">
        <title>Nanangenines: drimane sesquiterpenoids as the dominant metabolite cohort of a novel Australian fungus, Aspergillus nanangensis.</title>
        <authorList>
            <person name="Lacey H.J."/>
            <person name="Gilchrist C.L.M."/>
            <person name="Crombie A."/>
            <person name="Kalaitzis J.A."/>
            <person name="Vuong D."/>
            <person name="Rutledge P.J."/>
            <person name="Turner P."/>
            <person name="Pitt J.I."/>
            <person name="Lacey E."/>
            <person name="Chooi Y.H."/>
            <person name="Piggott A.M."/>
        </authorList>
    </citation>
    <scope>NUCLEOTIDE SEQUENCE</scope>
    <source>
        <strain evidence="6">MST-FP2251</strain>
    </source>
</reference>
<dbReference type="PANTHER" id="PTHR34997:SF1">
    <property type="entry name" value="PEPTIDOGLYCAN-BINDING LYSIN DOMAIN"/>
    <property type="match status" value="1"/>
</dbReference>
<comment type="caution">
    <text evidence="6">The sequence shown here is derived from an EMBL/GenBank/DDBJ whole genome shotgun (WGS) entry which is preliminary data.</text>
</comment>
<organism evidence="6 7">
    <name type="scientific">Aspergillus nanangensis</name>
    <dbReference type="NCBI Taxonomy" id="2582783"/>
    <lineage>
        <taxon>Eukaryota</taxon>
        <taxon>Fungi</taxon>
        <taxon>Dikarya</taxon>
        <taxon>Ascomycota</taxon>
        <taxon>Pezizomycotina</taxon>
        <taxon>Eurotiomycetes</taxon>
        <taxon>Eurotiomycetidae</taxon>
        <taxon>Eurotiales</taxon>
        <taxon>Aspergillaceae</taxon>
        <taxon>Aspergillus</taxon>
        <taxon>Aspergillus subgen. Circumdati</taxon>
    </lineage>
</organism>
<dbReference type="PANTHER" id="PTHR34997">
    <property type="entry name" value="AM15"/>
    <property type="match status" value="1"/>
</dbReference>
<evidence type="ECO:0000256" key="1">
    <source>
        <dbReference type="ARBA" id="ARBA00022669"/>
    </source>
</evidence>
<keyword evidence="7" id="KW-1185">Reference proteome</keyword>
<evidence type="ECO:0000313" key="6">
    <source>
        <dbReference type="EMBL" id="KAF9888671.1"/>
    </source>
</evidence>
<accession>A0AAD4GTI6</accession>
<evidence type="ECO:0000259" key="5">
    <source>
        <dbReference type="PROSITE" id="PS51782"/>
    </source>
</evidence>
<dbReference type="CDD" id="cd00118">
    <property type="entry name" value="LysM"/>
    <property type="match status" value="2"/>
</dbReference>
<dbReference type="Pfam" id="PF01476">
    <property type="entry name" value="LysM"/>
    <property type="match status" value="2"/>
</dbReference>
<reference evidence="6" key="2">
    <citation type="submission" date="2020-02" db="EMBL/GenBank/DDBJ databases">
        <authorList>
            <person name="Gilchrist C.L.M."/>
            <person name="Chooi Y.-H."/>
        </authorList>
    </citation>
    <scope>NUCLEOTIDE SEQUENCE</scope>
    <source>
        <strain evidence="6">MST-FP2251</strain>
    </source>
</reference>
<dbReference type="Gene3D" id="3.10.350.10">
    <property type="entry name" value="LysM domain"/>
    <property type="match status" value="3"/>
</dbReference>
<feature type="domain" description="LysM" evidence="5">
    <location>
        <begin position="273"/>
        <end position="319"/>
    </location>
</feature>
<dbReference type="InterPro" id="IPR018392">
    <property type="entry name" value="LysM"/>
</dbReference>
<feature type="domain" description="LysM" evidence="5">
    <location>
        <begin position="356"/>
        <end position="402"/>
    </location>
</feature>
<dbReference type="PROSITE" id="PS51782">
    <property type="entry name" value="LYSM"/>
    <property type="match status" value="3"/>
</dbReference>
<keyword evidence="1" id="KW-0147">Chitin-binding</keyword>
<proteinExistence type="predicted"/>
<feature type="domain" description="LysM" evidence="5">
    <location>
        <begin position="222"/>
        <end position="268"/>
    </location>
</feature>
<dbReference type="SMART" id="SM00257">
    <property type="entry name" value="LysM"/>
    <property type="match status" value="3"/>
</dbReference>
<gene>
    <name evidence="6" type="ORF">FE257_008429</name>
</gene>
<dbReference type="GO" id="GO:0008061">
    <property type="term" value="F:chitin binding"/>
    <property type="evidence" value="ECO:0007669"/>
    <property type="project" value="UniProtKB-KW"/>
</dbReference>
<feature type="chain" id="PRO_5042132545" description="LysM domain-containing protein" evidence="4">
    <location>
        <begin position="24"/>
        <end position="564"/>
    </location>
</feature>
<feature type="signal peptide" evidence="4">
    <location>
        <begin position="1"/>
        <end position="23"/>
    </location>
</feature>
<evidence type="ECO:0000256" key="4">
    <source>
        <dbReference type="SAM" id="SignalP"/>
    </source>
</evidence>
<dbReference type="InterPro" id="IPR036779">
    <property type="entry name" value="LysM_dom_sf"/>
</dbReference>
<protein>
    <recommendedName>
        <fullName evidence="5">LysM domain-containing protein</fullName>
    </recommendedName>
</protein>
<dbReference type="Proteomes" id="UP001194746">
    <property type="component" value="Unassembled WGS sequence"/>
</dbReference>
<sequence>MRLSEYSQVPIFNLLWLVIDVAGQQLDGYFSSFENLGLSQPCFAAVNTTVSSCPAWLGQYTDIDRASFDILDGSQLTTLCEGSCRSDLSTLRNTILSSCTAPTDVMVPGRTIAYPATFIIDRYIYATDLSCLKDPSTGQYCDILIASWSNQTEYTRDQNCSACELGIGKLQNQSPFGFNKASGEEFSSLTSSCSATGYYYSTPTSYALNSTTALPSPTCAVASYTIQPNDTCVVISGANNVSTYGLINVNGFDLQCALLPAVGQNICLSRPCRTYQLNMGDTCDFLTKNLSISMAQLLAWNPMINTGCSNLASWRGWYLCASSPNGMTTVPVGSGVTTAAPVPTDAQGQSNKYCGQWYLVKQGDYCARLSLKFSISLPDFYFLNPQVNTQCTNLWLNTSYCVEAVGDISTYSLYPTTTAATSFTRPPTSPPFTPTPVTTPGLQPTASGTIDKCFLYENAFDATVDDASTLNSCKYWATYAGVNVNDLIAWNPSLSTGACVLQSGFSYCIRLWKDQRKTRARSYGSTIKSPVIRQRSLHLFNVPYELQHIGWGCHHPESMDRSRL</sequence>
<keyword evidence="4" id="KW-0732">Signal</keyword>
<feature type="region of interest" description="Disordered" evidence="3">
    <location>
        <begin position="421"/>
        <end position="441"/>
    </location>
</feature>
<dbReference type="EMBL" id="VCAU01000044">
    <property type="protein sequence ID" value="KAF9888671.1"/>
    <property type="molecule type" value="Genomic_DNA"/>
</dbReference>
<evidence type="ECO:0000313" key="7">
    <source>
        <dbReference type="Proteomes" id="UP001194746"/>
    </source>
</evidence>